<dbReference type="OrthoDB" id="1938112at2759"/>
<dbReference type="GO" id="GO:0005524">
    <property type="term" value="F:ATP binding"/>
    <property type="evidence" value="ECO:0007669"/>
    <property type="project" value="UniProtKB-KW"/>
</dbReference>
<dbReference type="InterPro" id="IPR052059">
    <property type="entry name" value="CR_Ser/Thr_kinase"/>
</dbReference>
<evidence type="ECO:0000313" key="7">
    <source>
        <dbReference type="Proteomes" id="UP000008827"/>
    </source>
</evidence>
<organism evidence="5">
    <name type="scientific">Glycine max</name>
    <name type="common">Soybean</name>
    <name type="synonym">Glycine hispida</name>
    <dbReference type="NCBI Taxonomy" id="3847"/>
    <lineage>
        <taxon>Eukaryota</taxon>
        <taxon>Viridiplantae</taxon>
        <taxon>Streptophyta</taxon>
        <taxon>Embryophyta</taxon>
        <taxon>Tracheophyta</taxon>
        <taxon>Spermatophyta</taxon>
        <taxon>Magnoliopsida</taxon>
        <taxon>eudicotyledons</taxon>
        <taxon>Gunneridae</taxon>
        <taxon>Pentapetalae</taxon>
        <taxon>rosids</taxon>
        <taxon>fabids</taxon>
        <taxon>Fabales</taxon>
        <taxon>Fabaceae</taxon>
        <taxon>Papilionoideae</taxon>
        <taxon>50 kb inversion clade</taxon>
        <taxon>NPAAA clade</taxon>
        <taxon>indigoferoid/millettioid clade</taxon>
        <taxon>Phaseoleae</taxon>
        <taxon>Glycine</taxon>
        <taxon>Glycine subgen. Soja</taxon>
    </lineage>
</organism>
<dbReference type="PANTHER" id="PTHR47973">
    <property type="entry name" value="CYSTEINE-RICH RECEPTOR-LIKE PROTEIN KINASE 3"/>
    <property type="match status" value="1"/>
</dbReference>
<accession>A0A0R0H2H1</accession>
<evidence type="ECO:0000256" key="1">
    <source>
        <dbReference type="ARBA" id="ARBA00022679"/>
    </source>
</evidence>
<sequence length="104" mass="11988">MERTIPFTDKKEESFSILEWANLLKEKGSLMELVDRRLGSDFNKEEVLVMIKVALLCTKVTATQRPTMSSVVSILEGRTIVEEVYSETNLYPTHLDSSYWEKRG</sequence>
<dbReference type="EMBL" id="CM000846">
    <property type="protein sequence ID" value="KRH21907.1"/>
    <property type="molecule type" value="Genomic_DNA"/>
</dbReference>
<gene>
    <name evidence="5" type="ORF">GLYMA_13G266200</name>
</gene>
<reference evidence="5" key="3">
    <citation type="submission" date="2018-07" db="EMBL/GenBank/DDBJ databases">
        <title>WGS assembly of Glycine max.</title>
        <authorList>
            <person name="Schmutz J."/>
            <person name="Cannon S."/>
            <person name="Schlueter J."/>
            <person name="Ma J."/>
            <person name="Mitros T."/>
            <person name="Nelson W."/>
            <person name="Hyten D."/>
            <person name="Song Q."/>
            <person name="Thelen J."/>
            <person name="Cheng J."/>
            <person name="Xu D."/>
            <person name="Hellsten U."/>
            <person name="May G."/>
            <person name="Yu Y."/>
            <person name="Sakurai T."/>
            <person name="Umezawa T."/>
            <person name="Bhattacharyya M."/>
            <person name="Sandhu D."/>
            <person name="Valliyodan B."/>
            <person name="Lindquist E."/>
            <person name="Peto M."/>
            <person name="Grant D."/>
            <person name="Shu S."/>
            <person name="Goodstein D."/>
            <person name="Barry K."/>
            <person name="Futrell-Griggs M."/>
            <person name="Abernathy B."/>
            <person name="Du J."/>
            <person name="Tian Z."/>
            <person name="Zhu L."/>
            <person name="Gill N."/>
            <person name="Joshi T."/>
            <person name="Libault M."/>
            <person name="Sethuraman A."/>
            <person name="Zhang X."/>
            <person name="Shinozaki K."/>
            <person name="Nguyen H."/>
            <person name="Wing R."/>
            <person name="Cregan P."/>
            <person name="Specht J."/>
            <person name="Grimwood J."/>
            <person name="Rokhsar D."/>
            <person name="Stacey G."/>
            <person name="Shoemaker R."/>
            <person name="Jackson S."/>
        </authorList>
    </citation>
    <scope>NUCLEOTIDE SEQUENCE</scope>
    <source>
        <tissue evidence="5">Callus</tissue>
    </source>
</reference>
<dbReference type="GO" id="GO:0016301">
    <property type="term" value="F:kinase activity"/>
    <property type="evidence" value="ECO:0007669"/>
    <property type="project" value="UniProtKB-KW"/>
</dbReference>
<proteinExistence type="predicted"/>
<evidence type="ECO:0000256" key="3">
    <source>
        <dbReference type="ARBA" id="ARBA00022777"/>
    </source>
</evidence>
<dbReference type="Gramene" id="KRH21907">
    <property type="protein sequence ID" value="KRH21907"/>
    <property type="gene ID" value="GLYMA_13G266200"/>
</dbReference>
<reference evidence="6" key="2">
    <citation type="submission" date="2018-02" db="UniProtKB">
        <authorList>
            <consortium name="EnsemblPlants"/>
        </authorList>
    </citation>
    <scope>IDENTIFICATION</scope>
    <source>
        <strain evidence="6">Williams 82</strain>
    </source>
</reference>
<dbReference type="Proteomes" id="UP000008827">
    <property type="component" value="Chromosome 13"/>
</dbReference>
<keyword evidence="4" id="KW-0067">ATP-binding</keyword>
<keyword evidence="3" id="KW-0418">Kinase</keyword>
<dbReference type="OMA" id="CTHMEPN"/>
<evidence type="ECO:0000256" key="4">
    <source>
        <dbReference type="ARBA" id="ARBA00022840"/>
    </source>
</evidence>
<dbReference type="InterPro" id="IPR011009">
    <property type="entry name" value="Kinase-like_dom_sf"/>
</dbReference>
<dbReference type="InParanoid" id="A0A0R0H2H1"/>
<evidence type="ECO:0000256" key="2">
    <source>
        <dbReference type="ARBA" id="ARBA00022741"/>
    </source>
</evidence>
<dbReference type="SMR" id="A0A0R0H2H1"/>
<evidence type="ECO:0008006" key="8">
    <source>
        <dbReference type="Google" id="ProtNLM"/>
    </source>
</evidence>
<keyword evidence="1" id="KW-0808">Transferase</keyword>
<name>A0A0R0H2H1_SOYBN</name>
<evidence type="ECO:0000313" key="6">
    <source>
        <dbReference type="EnsemblPlants" id="KRH21907"/>
    </source>
</evidence>
<dbReference type="EnsemblPlants" id="KRH21907">
    <property type="protein sequence ID" value="KRH21907"/>
    <property type="gene ID" value="GLYMA_13G266200"/>
</dbReference>
<dbReference type="SUPFAM" id="SSF56112">
    <property type="entry name" value="Protein kinase-like (PK-like)"/>
    <property type="match status" value="1"/>
</dbReference>
<protein>
    <recommendedName>
        <fullName evidence="8">Serine-threonine/tyrosine-protein kinase catalytic domain-containing protein</fullName>
    </recommendedName>
</protein>
<keyword evidence="2" id="KW-0547">Nucleotide-binding</keyword>
<evidence type="ECO:0000313" key="5">
    <source>
        <dbReference type="EMBL" id="KRH21907.1"/>
    </source>
</evidence>
<keyword evidence="7" id="KW-1185">Reference proteome</keyword>
<dbReference type="Gene3D" id="1.10.510.10">
    <property type="entry name" value="Transferase(Phosphotransferase) domain 1"/>
    <property type="match status" value="1"/>
</dbReference>
<reference evidence="5 6" key="1">
    <citation type="journal article" date="2010" name="Nature">
        <title>Genome sequence of the palaeopolyploid soybean.</title>
        <authorList>
            <person name="Schmutz J."/>
            <person name="Cannon S.B."/>
            <person name="Schlueter J."/>
            <person name="Ma J."/>
            <person name="Mitros T."/>
            <person name="Nelson W."/>
            <person name="Hyten D.L."/>
            <person name="Song Q."/>
            <person name="Thelen J.J."/>
            <person name="Cheng J."/>
            <person name="Xu D."/>
            <person name="Hellsten U."/>
            <person name="May G.D."/>
            <person name="Yu Y."/>
            <person name="Sakurai T."/>
            <person name="Umezawa T."/>
            <person name="Bhattacharyya M.K."/>
            <person name="Sandhu D."/>
            <person name="Valliyodan B."/>
            <person name="Lindquist E."/>
            <person name="Peto M."/>
            <person name="Grant D."/>
            <person name="Shu S."/>
            <person name="Goodstein D."/>
            <person name="Barry K."/>
            <person name="Futrell-Griggs M."/>
            <person name="Abernathy B."/>
            <person name="Du J."/>
            <person name="Tian Z."/>
            <person name="Zhu L."/>
            <person name="Gill N."/>
            <person name="Joshi T."/>
            <person name="Libault M."/>
            <person name="Sethuraman A."/>
            <person name="Zhang X.-C."/>
            <person name="Shinozaki K."/>
            <person name="Nguyen H.T."/>
            <person name="Wing R.A."/>
            <person name="Cregan P."/>
            <person name="Specht J."/>
            <person name="Grimwood J."/>
            <person name="Rokhsar D."/>
            <person name="Stacey G."/>
            <person name="Shoemaker R.C."/>
            <person name="Jackson S.A."/>
        </authorList>
    </citation>
    <scope>NUCLEOTIDE SEQUENCE [LARGE SCALE GENOMIC DNA]</scope>
    <source>
        <strain evidence="6">cv. Williams 82</strain>
        <tissue evidence="5">Callus</tissue>
    </source>
</reference>
<dbReference type="AlphaFoldDB" id="A0A0R0H2H1"/>